<organism evidence="2 3">
    <name type="scientific">Polyangium fumosum</name>
    <dbReference type="NCBI Taxonomy" id="889272"/>
    <lineage>
        <taxon>Bacteria</taxon>
        <taxon>Pseudomonadati</taxon>
        <taxon>Myxococcota</taxon>
        <taxon>Polyangia</taxon>
        <taxon>Polyangiales</taxon>
        <taxon>Polyangiaceae</taxon>
        <taxon>Polyangium</taxon>
    </lineage>
</organism>
<gene>
    <name evidence="2" type="ORF">E8A74_38860</name>
</gene>
<accession>A0A4U1IXC8</accession>
<feature type="transmembrane region" description="Helical" evidence="1">
    <location>
        <begin position="38"/>
        <end position="58"/>
    </location>
</feature>
<keyword evidence="1" id="KW-1133">Transmembrane helix</keyword>
<keyword evidence="1" id="KW-0472">Membrane</keyword>
<feature type="transmembrane region" description="Helical" evidence="1">
    <location>
        <begin position="78"/>
        <end position="97"/>
    </location>
</feature>
<dbReference type="GO" id="GO:0043190">
    <property type="term" value="C:ATP-binding cassette (ABC) transporter complex"/>
    <property type="evidence" value="ECO:0007669"/>
    <property type="project" value="InterPro"/>
</dbReference>
<sequence length="243" mass="25618">MGLGIASVFVRTLYSCVRGRPDFGAVVRQMFEIGNRSVVFLTVVMGFIGMILVLQGGLQVKRILPEFSMVGASYLELLVRDLAATISALMLATRVGAGIAAEIGSMVVTEQVDALRMCAADPIDYLIKPRFLASLVMTICLVIWAAGVAMLTGMLTAYIMFDVNPRTFFNLNLVDTGDLVVGLAKCLAYGAAIPVVAGHSGLTTHGGSEGVGWATTRAVVNASLAVIVLDLILSALGYMLLGP</sequence>
<protein>
    <submittedName>
        <fullName evidence="2">ABC transporter permease</fullName>
    </submittedName>
</protein>
<evidence type="ECO:0000313" key="3">
    <source>
        <dbReference type="Proteomes" id="UP000309215"/>
    </source>
</evidence>
<name>A0A4U1IXC8_9BACT</name>
<evidence type="ECO:0000256" key="1">
    <source>
        <dbReference type="SAM" id="Phobius"/>
    </source>
</evidence>
<dbReference type="PANTHER" id="PTHR30188">
    <property type="entry name" value="ABC TRANSPORTER PERMEASE PROTEIN-RELATED"/>
    <property type="match status" value="1"/>
</dbReference>
<reference evidence="2 3" key="1">
    <citation type="submission" date="2019-04" db="EMBL/GenBank/DDBJ databases">
        <authorList>
            <person name="Li Y."/>
            <person name="Wang J."/>
        </authorList>
    </citation>
    <scope>NUCLEOTIDE SEQUENCE [LARGE SCALE GENOMIC DNA]</scope>
    <source>
        <strain evidence="2 3">DSM 14668</strain>
    </source>
</reference>
<dbReference type="PANTHER" id="PTHR30188:SF4">
    <property type="entry name" value="PROTEIN TRIGALACTOSYLDIACYLGLYCEROL 1, CHLOROPLASTIC"/>
    <property type="match status" value="1"/>
</dbReference>
<dbReference type="AlphaFoldDB" id="A0A4U1IXC8"/>
<dbReference type="OrthoDB" id="9805022at2"/>
<dbReference type="Pfam" id="PF02405">
    <property type="entry name" value="MlaE"/>
    <property type="match status" value="1"/>
</dbReference>
<dbReference type="InterPro" id="IPR030802">
    <property type="entry name" value="Permease_MalE"/>
</dbReference>
<dbReference type="EMBL" id="SSMQ01000060">
    <property type="protein sequence ID" value="TKC99155.1"/>
    <property type="molecule type" value="Genomic_DNA"/>
</dbReference>
<feature type="transmembrane region" description="Helical" evidence="1">
    <location>
        <begin position="131"/>
        <end position="159"/>
    </location>
</feature>
<keyword evidence="3" id="KW-1185">Reference proteome</keyword>
<feature type="transmembrane region" description="Helical" evidence="1">
    <location>
        <begin position="218"/>
        <end position="241"/>
    </location>
</feature>
<dbReference type="Proteomes" id="UP000309215">
    <property type="component" value="Unassembled WGS sequence"/>
</dbReference>
<keyword evidence="1" id="KW-0812">Transmembrane</keyword>
<comment type="caution">
    <text evidence="2">The sequence shown here is derived from an EMBL/GenBank/DDBJ whole genome shotgun (WGS) entry which is preliminary data.</text>
</comment>
<proteinExistence type="predicted"/>
<feature type="transmembrane region" description="Helical" evidence="1">
    <location>
        <begin position="179"/>
        <end position="197"/>
    </location>
</feature>
<evidence type="ECO:0000313" key="2">
    <source>
        <dbReference type="EMBL" id="TKC99155.1"/>
    </source>
</evidence>
<dbReference type="GO" id="GO:0005548">
    <property type="term" value="F:phospholipid transporter activity"/>
    <property type="evidence" value="ECO:0007669"/>
    <property type="project" value="TreeGrafter"/>
</dbReference>